<evidence type="ECO:0000313" key="2">
    <source>
        <dbReference type="Proteomes" id="UP001567731"/>
    </source>
</evidence>
<name>A0ABV4JFP3_9ENTR</name>
<dbReference type="EMBL" id="JAUEHC010000012">
    <property type="protein sequence ID" value="MEZ4051426.1"/>
    <property type="molecule type" value="Genomic_DNA"/>
</dbReference>
<accession>A0ABV4JFP3</accession>
<organism evidence="1 2">
    <name type="scientific">Enterobacter rongchengensis</name>
    <dbReference type="NCBI Taxonomy" id="3030999"/>
    <lineage>
        <taxon>Bacteria</taxon>
        <taxon>Pseudomonadati</taxon>
        <taxon>Pseudomonadota</taxon>
        <taxon>Gammaproteobacteria</taxon>
        <taxon>Enterobacterales</taxon>
        <taxon>Enterobacteriaceae</taxon>
        <taxon>Enterobacter</taxon>
    </lineage>
</organism>
<comment type="caution">
    <text evidence="1">The sequence shown here is derived from an EMBL/GenBank/DDBJ whole genome shotgun (WGS) entry which is preliminary data.</text>
</comment>
<keyword evidence="2" id="KW-1185">Reference proteome</keyword>
<reference evidence="1 2" key="1">
    <citation type="submission" date="2023-06" db="EMBL/GenBank/DDBJ databases">
        <title>Genome characterization of Enterobacterales and Pseudomonas spp isolates with different phenotypes to cefepime-taniborbactam.</title>
        <authorList>
            <person name="Hernandez-Garcia M."/>
            <person name="Garcia-Castillo M."/>
            <person name="Ruiz-Garbajosa P."/>
            <person name="Canton R."/>
        </authorList>
    </citation>
    <scope>NUCLEOTIDE SEQUENCE [LARGE SCALE GENOMIC DNA]</scope>
    <source>
        <strain evidence="1 2">A003</strain>
    </source>
</reference>
<evidence type="ECO:0000313" key="1">
    <source>
        <dbReference type="EMBL" id="MEZ4051426.1"/>
    </source>
</evidence>
<protein>
    <submittedName>
        <fullName evidence="1">Uncharacterized protein</fullName>
    </submittedName>
</protein>
<dbReference type="RefSeq" id="WP_371196659.1">
    <property type="nucleotide sequence ID" value="NZ_JAUEHC010000012.1"/>
</dbReference>
<proteinExistence type="predicted"/>
<sequence>MDLKIEYGQNTSPVFIKENNMVVVPMEPHTYSFFTVEQAVSFGYEIEKMKHFDKLSLNGSSDGYELIEEYIPDPTGHWHQ</sequence>
<dbReference type="Proteomes" id="UP001567731">
    <property type="component" value="Unassembled WGS sequence"/>
</dbReference>
<gene>
    <name evidence="1" type="ORF">QVM81_07545</name>
</gene>